<evidence type="ECO:0000313" key="4">
    <source>
        <dbReference type="Proteomes" id="UP000247702"/>
    </source>
</evidence>
<reference evidence="3" key="2">
    <citation type="submission" date="2019-10" db="EMBL/GenBank/DDBJ databases">
        <title>Conservation and host-specific expression of non-tandemly repeated heterogenous ribosome RNA gene in arbuscular mycorrhizal fungi.</title>
        <authorList>
            <person name="Maeda T."/>
            <person name="Kobayashi Y."/>
            <person name="Nakagawa T."/>
            <person name="Ezawa T."/>
            <person name="Yamaguchi K."/>
            <person name="Bino T."/>
            <person name="Nishimoto Y."/>
            <person name="Shigenobu S."/>
            <person name="Kawaguchi M."/>
        </authorList>
    </citation>
    <scope>NUCLEOTIDE SEQUENCE</scope>
    <source>
        <strain evidence="3">HR1</strain>
    </source>
</reference>
<proteinExistence type="predicted"/>
<dbReference type="Proteomes" id="UP000615446">
    <property type="component" value="Unassembled WGS sequence"/>
</dbReference>
<evidence type="ECO:0000256" key="1">
    <source>
        <dbReference type="SAM" id="Coils"/>
    </source>
</evidence>
<name>A0A2Z6RSX0_9GLOM</name>
<dbReference type="EMBL" id="BEXD01003046">
    <property type="protein sequence ID" value="GBC00090.1"/>
    <property type="molecule type" value="Genomic_DNA"/>
</dbReference>
<keyword evidence="1" id="KW-0175">Coiled coil</keyword>
<comment type="caution">
    <text evidence="2">The sequence shown here is derived from an EMBL/GenBank/DDBJ whole genome shotgun (WGS) entry which is preliminary data.</text>
</comment>
<evidence type="ECO:0000313" key="2">
    <source>
        <dbReference type="EMBL" id="GBC00090.1"/>
    </source>
</evidence>
<gene>
    <name evidence="3" type="ORF">RCL2_001004400</name>
    <name evidence="2" type="ORF">RclHR1_03740014</name>
</gene>
<dbReference type="AlphaFoldDB" id="A0A2Z6RSX0"/>
<keyword evidence="4" id="KW-1185">Reference proteome</keyword>
<sequence>MSLPTEIAREIEELVQQLLSKKEHITKEEEAIKEDEKQRDYMKIAVEEITKKINRQKERVKEKRRQIEGLQNNIDGYLRNLEEIKKNHENGMISPSYSRHIEQESAKSVYNRIVKFLNEKGIFNRN</sequence>
<reference evidence="2 4" key="1">
    <citation type="submission" date="2017-11" db="EMBL/GenBank/DDBJ databases">
        <title>The genome of Rhizophagus clarus HR1 reveals common genetic basis of auxotrophy among arbuscular mycorrhizal fungi.</title>
        <authorList>
            <person name="Kobayashi Y."/>
        </authorList>
    </citation>
    <scope>NUCLEOTIDE SEQUENCE [LARGE SCALE GENOMIC DNA]</scope>
    <source>
        <strain evidence="2 4">HR1</strain>
    </source>
</reference>
<protein>
    <submittedName>
        <fullName evidence="2">Uncharacterized protein</fullName>
    </submittedName>
</protein>
<feature type="coiled-coil region" evidence="1">
    <location>
        <begin position="8"/>
        <end position="87"/>
    </location>
</feature>
<organism evidence="2 4">
    <name type="scientific">Rhizophagus clarus</name>
    <dbReference type="NCBI Taxonomy" id="94130"/>
    <lineage>
        <taxon>Eukaryota</taxon>
        <taxon>Fungi</taxon>
        <taxon>Fungi incertae sedis</taxon>
        <taxon>Mucoromycota</taxon>
        <taxon>Glomeromycotina</taxon>
        <taxon>Glomeromycetes</taxon>
        <taxon>Glomerales</taxon>
        <taxon>Glomeraceae</taxon>
        <taxon>Rhizophagus</taxon>
    </lineage>
</organism>
<accession>A0A2Z6RSX0</accession>
<dbReference type="Proteomes" id="UP000247702">
    <property type="component" value="Unassembled WGS sequence"/>
</dbReference>
<evidence type="ECO:0000313" key="3">
    <source>
        <dbReference type="EMBL" id="GES82861.1"/>
    </source>
</evidence>
<dbReference type="EMBL" id="BLAL01000063">
    <property type="protein sequence ID" value="GES82861.1"/>
    <property type="molecule type" value="Genomic_DNA"/>
</dbReference>